<dbReference type="RefSeq" id="WP_048732821.1">
    <property type="nucleotide sequence ID" value="NZ_JASOOY020000004.1"/>
</dbReference>
<reference evidence="6" key="1">
    <citation type="submission" date="2023-05" db="EMBL/GenBank/DDBJ databases">
        <authorList>
            <person name="Du J."/>
        </authorList>
    </citation>
    <scope>NUCLEOTIDE SEQUENCE</scope>
    <source>
        <strain evidence="6">UMB1064</strain>
    </source>
</reference>
<dbReference type="PANTHER" id="PTHR10361:SF28">
    <property type="entry name" value="P3 PROTEIN-RELATED"/>
    <property type="match status" value="1"/>
</dbReference>
<feature type="transmembrane region" description="Helical" evidence="5">
    <location>
        <begin position="61"/>
        <end position="84"/>
    </location>
</feature>
<comment type="caution">
    <text evidence="6">The sequence shown here is derived from an EMBL/GenBank/DDBJ whole genome shotgun (WGS) entry which is preliminary data.</text>
</comment>
<evidence type="ECO:0000256" key="2">
    <source>
        <dbReference type="ARBA" id="ARBA00022692"/>
    </source>
</evidence>
<evidence type="ECO:0000313" key="7">
    <source>
        <dbReference type="Proteomes" id="UP001223646"/>
    </source>
</evidence>
<protein>
    <submittedName>
        <fullName evidence="6">Bile acid:sodium symporter family protein</fullName>
    </submittedName>
</protein>
<dbReference type="EMBL" id="JASOOY020000004">
    <property type="protein sequence ID" value="MEO3716250.1"/>
    <property type="molecule type" value="Genomic_DNA"/>
</dbReference>
<dbReference type="InterPro" id="IPR038770">
    <property type="entry name" value="Na+/solute_symporter_sf"/>
</dbReference>
<proteinExistence type="predicted"/>
<feature type="transmembrane region" description="Helical" evidence="5">
    <location>
        <begin position="119"/>
        <end position="142"/>
    </location>
</feature>
<evidence type="ECO:0000256" key="3">
    <source>
        <dbReference type="ARBA" id="ARBA00022989"/>
    </source>
</evidence>
<feature type="transmembrane region" description="Helical" evidence="5">
    <location>
        <begin position="183"/>
        <end position="204"/>
    </location>
</feature>
<dbReference type="AlphaFoldDB" id="A0AAW9SMI8"/>
<feature type="transmembrane region" description="Helical" evidence="5">
    <location>
        <begin position="154"/>
        <end position="176"/>
    </location>
</feature>
<dbReference type="Pfam" id="PF01758">
    <property type="entry name" value="SBF"/>
    <property type="match status" value="1"/>
</dbReference>
<keyword evidence="3 5" id="KW-1133">Transmembrane helix</keyword>
<sequence length="310" mass="32085">MIEVLGFPGFILAGSALAFFFPAPFTPLTDYITYFLMIIMFAMGLTLTIPDFKQVAKRPLAILFGVIAQFVIMPLLAIAVAKALGLNPALAVGLLMLGSVPGGTSSNVIAYLARGDVALSVAMTSVSTLVSPIMTPFLMLVLADAHTEVDGLGMAWSLCQTVLLPVVGGLIIRFVADSFINKILPILPWISILGIGGVVFGAVAKNAESLANIGLIVFVAVIIHNVLGYVLGFFAGQLVGMPTSGKRTVAVEVGTQSAGLSSGMAAKFFTPEAALPGAVAAVVHNITGAIYVAICRKLDEGKESSKSASA</sequence>
<feature type="transmembrane region" description="Helical" evidence="5">
    <location>
        <begin position="210"/>
        <end position="236"/>
    </location>
</feature>
<keyword evidence="4 5" id="KW-0472">Membrane</keyword>
<reference evidence="6" key="2">
    <citation type="submission" date="2024-05" db="EMBL/GenBank/DDBJ databases">
        <authorList>
            <person name="Wolfe A."/>
        </authorList>
    </citation>
    <scope>NUCLEOTIDE SEQUENCE</scope>
    <source>
        <strain evidence="6">UMB1064</strain>
    </source>
</reference>
<feature type="transmembrane region" description="Helical" evidence="5">
    <location>
        <begin position="31"/>
        <end position="49"/>
    </location>
</feature>
<dbReference type="InterPro" id="IPR002657">
    <property type="entry name" value="BilAc:Na_symport/Acr3"/>
</dbReference>
<evidence type="ECO:0000313" key="6">
    <source>
        <dbReference type="EMBL" id="MEO3716250.1"/>
    </source>
</evidence>
<keyword evidence="2 5" id="KW-0812">Transmembrane</keyword>
<accession>A0AAW9SMI8</accession>
<gene>
    <name evidence="6" type="ORF">QP460_001410</name>
</gene>
<dbReference type="InterPro" id="IPR004710">
    <property type="entry name" value="Bilac:Na_transpt"/>
</dbReference>
<evidence type="ECO:0000256" key="5">
    <source>
        <dbReference type="SAM" id="Phobius"/>
    </source>
</evidence>
<dbReference type="GO" id="GO:0016020">
    <property type="term" value="C:membrane"/>
    <property type="evidence" value="ECO:0007669"/>
    <property type="project" value="UniProtKB-SubCell"/>
</dbReference>
<evidence type="ECO:0000256" key="4">
    <source>
        <dbReference type="ARBA" id="ARBA00023136"/>
    </source>
</evidence>
<feature type="transmembrane region" description="Helical" evidence="5">
    <location>
        <begin position="90"/>
        <end position="112"/>
    </location>
</feature>
<dbReference type="Proteomes" id="UP001223646">
    <property type="component" value="Unassembled WGS sequence"/>
</dbReference>
<organism evidence="6 7">
    <name type="scientific">Corynebacterium amycolatum</name>
    <dbReference type="NCBI Taxonomy" id="43765"/>
    <lineage>
        <taxon>Bacteria</taxon>
        <taxon>Bacillati</taxon>
        <taxon>Actinomycetota</taxon>
        <taxon>Actinomycetes</taxon>
        <taxon>Mycobacteriales</taxon>
        <taxon>Corynebacteriaceae</taxon>
        <taxon>Corynebacterium</taxon>
    </lineage>
</organism>
<feature type="transmembrane region" description="Helical" evidence="5">
    <location>
        <begin position="7"/>
        <end position="25"/>
    </location>
</feature>
<evidence type="ECO:0000256" key="1">
    <source>
        <dbReference type="ARBA" id="ARBA00004141"/>
    </source>
</evidence>
<comment type="subcellular location">
    <subcellularLocation>
        <location evidence="1">Membrane</location>
        <topology evidence="1">Multi-pass membrane protein</topology>
    </subcellularLocation>
</comment>
<dbReference type="Gene3D" id="1.20.1530.20">
    <property type="match status" value="1"/>
</dbReference>
<dbReference type="PANTHER" id="PTHR10361">
    <property type="entry name" value="SODIUM-BILE ACID COTRANSPORTER"/>
    <property type="match status" value="1"/>
</dbReference>
<name>A0AAW9SMI8_CORAY</name>